<keyword evidence="4 8" id="KW-0812">Transmembrane</keyword>
<feature type="domain" description="ABC3 transporter permease C-terminal" evidence="9">
    <location>
        <begin position="244"/>
        <end position="351"/>
    </location>
</feature>
<protein>
    <submittedName>
        <fullName evidence="11">ABC transporter substrate-binding protein</fullName>
    </submittedName>
</protein>
<evidence type="ECO:0000256" key="4">
    <source>
        <dbReference type="ARBA" id="ARBA00022692"/>
    </source>
</evidence>
<organism evidence="11 12">
    <name type="scientific">Sphaerimonospora thailandensis</name>
    <dbReference type="NCBI Taxonomy" id="795644"/>
    <lineage>
        <taxon>Bacteria</taxon>
        <taxon>Bacillati</taxon>
        <taxon>Actinomycetota</taxon>
        <taxon>Actinomycetes</taxon>
        <taxon>Streptosporangiales</taxon>
        <taxon>Streptosporangiaceae</taxon>
        <taxon>Sphaerimonospora</taxon>
    </lineage>
</organism>
<evidence type="ECO:0000256" key="2">
    <source>
        <dbReference type="ARBA" id="ARBA00022448"/>
    </source>
</evidence>
<dbReference type="RefSeq" id="WP_204012819.1">
    <property type="nucleotide sequence ID" value="NZ_BOOG01000012.1"/>
</dbReference>
<evidence type="ECO:0000259" key="10">
    <source>
        <dbReference type="Pfam" id="PF12704"/>
    </source>
</evidence>
<evidence type="ECO:0000256" key="8">
    <source>
        <dbReference type="SAM" id="Phobius"/>
    </source>
</evidence>
<keyword evidence="3" id="KW-1003">Cell membrane</keyword>
<evidence type="ECO:0000256" key="7">
    <source>
        <dbReference type="ARBA" id="ARBA00038076"/>
    </source>
</evidence>
<comment type="subcellular location">
    <subcellularLocation>
        <location evidence="1">Cell membrane</location>
        <topology evidence="1">Multi-pass membrane protein</topology>
    </subcellularLocation>
</comment>
<evidence type="ECO:0000256" key="1">
    <source>
        <dbReference type="ARBA" id="ARBA00004651"/>
    </source>
</evidence>
<feature type="transmembrane region" description="Helical" evidence="8">
    <location>
        <begin position="240"/>
        <end position="262"/>
    </location>
</feature>
<sequence length="359" mass="36552">MFVALRDLRFAKGRFALMGAVVLLITLLVTMLSGLTAGLAQENISAIEGLPADRVVFSKSEKPSFSDSRITETTWQEWRKVAGVSAVERLGITMGRLTFGDESTGAATALFGVEPGGSLAKGSGATVDTGKVVLSAALAADTGLTAGDNVRISGRDFTVAGIGGKASYSHAPVAWIGIGDWEWMGRQSGADTVATVLALRTTGDTDLAAVDTRLSTTTIPLAAAPAAIGSFSSENGSLQLMRGFLFAISALVIGAFFTVWTIQRRGDVAVLKALGASTGYLLRDALAQAVIVLLLGAGIGGAIGAGLGALAEDTVPFVLSISTTVVPVAVMIALGALGAALAIRKITSVDPLTALGASR</sequence>
<feature type="transmembrane region" description="Helical" evidence="8">
    <location>
        <begin position="317"/>
        <end position="343"/>
    </location>
</feature>
<evidence type="ECO:0000313" key="11">
    <source>
        <dbReference type="EMBL" id="GIH69005.1"/>
    </source>
</evidence>
<keyword evidence="5 8" id="KW-1133">Transmembrane helix</keyword>
<gene>
    <name evidence="11" type="ORF">Mth01_12580</name>
</gene>
<dbReference type="EMBL" id="BOOG01000012">
    <property type="protein sequence ID" value="GIH69005.1"/>
    <property type="molecule type" value="Genomic_DNA"/>
</dbReference>
<dbReference type="AlphaFoldDB" id="A0A8J3VYH6"/>
<comment type="caution">
    <text evidence="11">The sequence shown here is derived from an EMBL/GenBank/DDBJ whole genome shotgun (WGS) entry which is preliminary data.</text>
</comment>
<dbReference type="InterPro" id="IPR051125">
    <property type="entry name" value="ABC-4/HrtB_transporter"/>
</dbReference>
<feature type="domain" description="MacB-like periplasmic core" evidence="10">
    <location>
        <begin position="19"/>
        <end position="214"/>
    </location>
</feature>
<keyword evidence="2" id="KW-0813">Transport</keyword>
<dbReference type="PANTHER" id="PTHR43738">
    <property type="entry name" value="ABC TRANSPORTER, MEMBRANE PROTEIN"/>
    <property type="match status" value="1"/>
</dbReference>
<keyword evidence="12" id="KW-1185">Reference proteome</keyword>
<evidence type="ECO:0000259" key="9">
    <source>
        <dbReference type="Pfam" id="PF02687"/>
    </source>
</evidence>
<name>A0A8J3VYH6_9ACTN</name>
<dbReference type="PANTHER" id="PTHR43738:SF1">
    <property type="entry name" value="HEMIN TRANSPORT SYSTEM PERMEASE PROTEIN HRTB-RELATED"/>
    <property type="match status" value="1"/>
</dbReference>
<dbReference type="GO" id="GO:0005886">
    <property type="term" value="C:plasma membrane"/>
    <property type="evidence" value="ECO:0007669"/>
    <property type="project" value="UniProtKB-SubCell"/>
</dbReference>
<accession>A0A8J3VYH6</accession>
<dbReference type="Pfam" id="PF12704">
    <property type="entry name" value="MacB_PCD"/>
    <property type="match status" value="1"/>
</dbReference>
<dbReference type="InterPro" id="IPR025857">
    <property type="entry name" value="MacB_PCD"/>
</dbReference>
<dbReference type="InterPro" id="IPR003838">
    <property type="entry name" value="ABC3_permease_C"/>
</dbReference>
<evidence type="ECO:0000256" key="5">
    <source>
        <dbReference type="ARBA" id="ARBA00022989"/>
    </source>
</evidence>
<evidence type="ECO:0000256" key="6">
    <source>
        <dbReference type="ARBA" id="ARBA00023136"/>
    </source>
</evidence>
<reference evidence="11" key="1">
    <citation type="submission" date="2021-01" db="EMBL/GenBank/DDBJ databases">
        <title>Whole genome shotgun sequence of Sphaerimonospora thailandensis NBRC 107569.</title>
        <authorList>
            <person name="Komaki H."/>
            <person name="Tamura T."/>
        </authorList>
    </citation>
    <scope>NUCLEOTIDE SEQUENCE</scope>
    <source>
        <strain evidence="11">NBRC 107569</strain>
    </source>
</reference>
<evidence type="ECO:0000256" key="3">
    <source>
        <dbReference type="ARBA" id="ARBA00022475"/>
    </source>
</evidence>
<comment type="similarity">
    <text evidence="7">Belongs to the ABC-4 integral membrane protein family.</text>
</comment>
<proteinExistence type="inferred from homology"/>
<dbReference type="Proteomes" id="UP000610966">
    <property type="component" value="Unassembled WGS sequence"/>
</dbReference>
<feature type="transmembrane region" description="Helical" evidence="8">
    <location>
        <begin position="290"/>
        <end position="311"/>
    </location>
</feature>
<keyword evidence="6 8" id="KW-0472">Membrane</keyword>
<evidence type="ECO:0000313" key="12">
    <source>
        <dbReference type="Proteomes" id="UP000610966"/>
    </source>
</evidence>
<dbReference type="Pfam" id="PF02687">
    <property type="entry name" value="FtsX"/>
    <property type="match status" value="1"/>
</dbReference>